<accession>A0A0D2LPT2</accession>
<dbReference type="Proteomes" id="UP000054498">
    <property type="component" value="Unassembled WGS sequence"/>
</dbReference>
<evidence type="ECO:0000256" key="2">
    <source>
        <dbReference type="SAM" id="Phobius"/>
    </source>
</evidence>
<feature type="transmembrane region" description="Helical" evidence="2">
    <location>
        <begin position="59"/>
        <end position="81"/>
    </location>
</feature>
<evidence type="ECO:0000256" key="1">
    <source>
        <dbReference type="SAM" id="MobiDB-lite"/>
    </source>
</evidence>
<dbReference type="RefSeq" id="XP_013891001.1">
    <property type="nucleotide sequence ID" value="XM_014035547.1"/>
</dbReference>
<reference evidence="3 4" key="1">
    <citation type="journal article" date="2013" name="BMC Genomics">
        <title>Reconstruction of the lipid metabolism for the microalga Monoraphidium neglectum from its genome sequence reveals characteristics suitable for biofuel production.</title>
        <authorList>
            <person name="Bogen C."/>
            <person name="Al-Dilaimi A."/>
            <person name="Albersmeier A."/>
            <person name="Wichmann J."/>
            <person name="Grundmann M."/>
            <person name="Rupp O."/>
            <person name="Lauersen K.J."/>
            <person name="Blifernez-Klassen O."/>
            <person name="Kalinowski J."/>
            <person name="Goesmann A."/>
            <person name="Mussgnug J.H."/>
            <person name="Kruse O."/>
        </authorList>
    </citation>
    <scope>NUCLEOTIDE SEQUENCE [LARGE SCALE GENOMIC DNA]</scope>
    <source>
        <strain evidence="3 4">SAG 48.87</strain>
    </source>
</reference>
<evidence type="ECO:0000313" key="4">
    <source>
        <dbReference type="Proteomes" id="UP000054498"/>
    </source>
</evidence>
<dbReference type="KEGG" id="mng:MNEG_15982"/>
<feature type="compositionally biased region" description="Pro residues" evidence="1">
    <location>
        <begin position="19"/>
        <end position="31"/>
    </location>
</feature>
<keyword evidence="4" id="KW-1185">Reference proteome</keyword>
<keyword evidence="2" id="KW-0472">Membrane</keyword>
<dbReference type="AlphaFoldDB" id="A0A0D2LPT2"/>
<keyword evidence="2" id="KW-1133">Transmembrane helix</keyword>
<feature type="non-terminal residue" evidence="3">
    <location>
        <position position="1"/>
    </location>
</feature>
<feature type="non-terminal residue" evidence="3">
    <location>
        <position position="112"/>
    </location>
</feature>
<organism evidence="3 4">
    <name type="scientific">Monoraphidium neglectum</name>
    <dbReference type="NCBI Taxonomy" id="145388"/>
    <lineage>
        <taxon>Eukaryota</taxon>
        <taxon>Viridiplantae</taxon>
        <taxon>Chlorophyta</taxon>
        <taxon>core chlorophytes</taxon>
        <taxon>Chlorophyceae</taxon>
        <taxon>CS clade</taxon>
        <taxon>Sphaeropleales</taxon>
        <taxon>Selenastraceae</taxon>
        <taxon>Monoraphidium</taxon>
    </lineage>
</organism>
<proteinExistence type="predicted"/>
<dbReference type="OrthoDB" id="549472at2759"/>
<evidence type="ECO:0000313" key="3">
    <source>
        <dbReference type="EMBL" id="KIY91981.1"/>
    </source>
</evidence>
<name>A0A0D2LPT2_9CHLO</name>
<dbReference type="EMBL" id="KK106070">
    <property type="protein sequence ID" value="KIY91981.1"/>
    <property type="molecule type" value="Genomic_DNA"/>
</dbReference>
<gene>
    <name evidence="3" type="ORF">MNEG_15982</name>
</gene>
<feature type="compositionally biased region" description="Pro residues" evidence="1">
    <location>
        <begin position="44"/>
        <end position="53"/>
    </location>
</feature>
<sequence length="112" mass="11828">PRRLARAAPDGDAGLEAPPTKPPAPQPGPRPAKPERGSAGGGPEEPPPQPELPPQLRRLVALLVEYGGVYGTAACLFGFFLKIDPFGGFHWEPQDALLGVKLFAPLLVFDAL</sequence>
<keyword evidence="2" id="KW-0812">Transmembrane</keyword>
<protein>
    <submittedName>
        <fullName evidence="3">Uncharacterized protein</fullName>
    </submittedName>
</protein>
<dbReference type="GeneID" id="25733697"/>
<feature type="region of interest" description="Disordered" evidence="1">
    <location>
        <begin position="1"/>
        <end position="53"/>
    </location>
</feature>